<dbReference type="RefSeq" id="WP_157683221.1">
    <property type="nucleotide sequence ID" value="NZ_LT629772.1"/>
</dbReference>
<dbReference type="OrthoDB" id="4775109at2"/>
<dbReference type="STRING" id="630515.SAMN04489812_1024"/>
<name>A0A1H1PUB4_9ACTN</name>
<accession>A0A1H1PUB4</accession>
<evidence type="ECO:0000313" key="2">
    <source>
        <dbReference type="EMBL" id="SDS14716.1"/>
    </source>
</evidence>
<evidence type="ECO:0008006" key="4">
    <source>
        <dbReference type="Google" id="ProtNLM"/>
    </source>
</evidence>
<keyword evidence="1" id="KW-0812">Transmembrane</keyword>
<keyword evidence="1" id="KW-0472">Membrane</keyword>
<proteinExistence type="predicted"/>
<keyword evidence="1" id="KW-1133">Transmembrane helix</keyword>
<feature type="transmembrane region" description="Helical" evidence="1">
    <location>
        <begin position="152"/>
        <end position="172"/>
    </location>
</feature>
<evidence type="ECO:0000256" key="1">
    <source>
        <dbReference type="SAM" id="Phobius"/>
    </source>
</evidence>
<keyword evidence="3" id="KW-1185">Reference proteome</keyword>
<feature type="transmembrane region" description="Helical" evidence="1">
    <location>
        <begin position="120"/>
        <end position="140"/>
    </location>
</feature>
<organism evidence="2 3">
    <name type="scientific">Microlunatus soli</name>
    <dbReference type="NCBI Taxonomy" id="630515"/>
    <lineage>
        <taxon>Bacteria</taxon>
        <taxon>Bacillati</taxon>
        <taxon>Actinomycetota</taxon>
        <taxon>Actinomycetes</taxon>
        <taxon>Propionibacteriales</taxon>
        <taxon>Propionibacteriaceae</taxon>
        <taxon>Microlunatus</taxon>
    </lineage>
</organism>
<feature type="transmembrane region" description="Helical" evidence="1">
    <location>
        <begin position="90"/>
        <end position="114"/>
    </location>
</feature>
<feature type="transmembrane region" description="Helical" evidence="1">
    <location>
        <begin position="49"/>
        <end position="69"/>
    </location>
</feature>
<dbReference type="AlphaFoldDB" id="A0A1H1PUB4"/>
<evidence type="ECO:0000313" key="3">
    <source>
        <dbReference type="Proteomes" id="UP000199103"/>
    </source>
</evidence>
<protein>
    <recommendedName>
        <fullName evidence="4">VIT family protein</fullName>
    </recommendedName>
</protein>
<sequence length="174" mass="18685">MSRRRRRAWAEGLSPDQLTEVVKERLYATITGLAILLAIRGHGEIHEPLSVLGTLVIGVLAITLAGFVADVVSHLSVHRTFPDRHELGHLVLIGRHAIGVVVVPAVLLLISTAGGMRPEAAVTASVWTLVITLIVVGYLAVRRAQVIWWQKLVAVAMLGGLGVLVVFLQVLAHG</sequence>
<dbReference type="Proteomes" id="UP000199103">
    <property type="component" value="Chromosome I"/>
</dbReference>
<dbReference type="EMBL" id="LT629772">
    <property type="protein sequence ID" value="SDS14716.1"/>
    <property type="molecule type" value="Genomic_DNA"/>
</dbReference>
<gene>
    <name evidence="2" type="ORF">SAMN04489812_1024</name>
</gene>
<reference evidence="2 3" key="1">
    <citation type="submission" date="2016-10" db="EMBL/GenBank/DDBJ databases">
        <authorList>
            <person name="de Groot N.N."/>
        </authorList>
    </citation>
    <scope>NUCLEOTIDE SEQUENCE [LARGE SCALE GENOMIC DNA]</scope>
    <source>
        <strain evidence="2 3">DSM 21800</strain>
    </source>
</reference>